<dbReference type="HOGENOM" id="CLU_000604_1_22_6"/>
<dbReference type="KEGG" id="hch:HCH_01263"/>
<dbReference type="FunFam" id="3.40.50.300:FF:000032">
    <property type="entry name" value="Export ABC transporter ATP-binding protein"/>
    <property type="match status" value="1"/>
</dbReference>
<evidence type="ECO:0000256" key="3">
    <source>
        <dbReference type="ARBA" id="ARBA00022840"/>
    </source>
</evidence>
<dbReference type="Gene3D" id="3.40.50.300">
    <property type="entry name" value="P-loop containing nucleotide triphosphate hydrolases"/>
    <property type="match status" value="1"/>
</dbReference>
<dbReference type="Proteomes" id="UP000000238">
    <property type="component" value="Chromosome"/>
</dbReference>
<dbReference type="InterPro" id="IPR027417">
    <property type="entry name" value="P-loop_NTPase"/>
</dbReference>
<dbReference type="PROSITE" id="PS00211">
    <property type="entry name" value="ABC_TRANSPORTER_1"/>
    <property type="match status" value="1"/>
</dbReference>
<accession>Q2SMJ2</accession>
<evidence type="ECO:0000256" key="4">
    <source>
        <dbReference type="ARBA" id="ARBA00038388"/>
    </source>
</evidence>
<dbReference type="InterPro" id="IPR003439">
    <property type="entry name" value="ABC_transporter-like_ATP-bd"/>
</dbReference>
<protein>
    <submittedName>
        <fullName evidence="6">ABC-type antimicrobial peptide transport system, ATPase component</fullName>
    </submittedName>
</protein>
<dbReference type="CDD" id="cd03255">
    <property type="entry name" value="ABC_MJ0796_LolCDE_FtsE"/>
    <property type="match status" value="1"/>
</dbReference>
<evidence type="ECO:0000259" key="5">
    <source>
        <dbReference type="PROSITE" id="PS50893"/>
    </source>
</evidence>
<dbReference type="GO" id="GO:0005524">
    <property type="term" value="F:ATP binding"/>
    <property type="evidence" value="ECO:0007669"/>
    <property type="project" value="UniProtKB-KW"/>
</dbReference>
<dbReference type="STRING" id="349521.HCH_01263"/>
<proteinExistence type="inferred from homology"/>
<keyword evidence="3" id="KW-0067">ATP-binding</keyword>
<dbReference type="InterPro" id="IPR017911">
    <property type="entry name" value="MacB-like_ATP-bd"/>
</dbReference>
<evidence type="ECO:0000313" key="7">
    <source>
        <dbReference type="Proteomes" id="UP000000238"/>
    </source>
</evidence>
<organism evidence="6 7">
    <name type="scientific">Hahella chejuensis (strain KCTC 2396)</name>
    <dbReference type="NCBI Taxonomy" id="349521"/>
    <lineage>
        <taxon>Bacteria</taxon>
        <taxon>Pseudomonadati</taxon>
        <taxon>Pseudomonadota</taxon>
        <taxon>Gammaproteobacteria</taxon>
        <taxon>Oceanospirillales</taxon>
        <taxon>Hahellaceae</taxon>
        <taxon>Hahella</taxon>
    </lineage>
</organism>
<dbReference type="GO" id="GO:1902495">
    <property type="term" value="C:transmembrane transporter complex"/>
    <property type="evidence" value="ECO:0007669"/>
    <property type="project" value="UniProtKB-ARBA"/>
</dbReference>
<dbReference type="GO" id="GO:0022857">
    <property type="term" value="F:transmembrane transporter activity"/>
    <property type="evidence" value="ECO:0007669"/>
    <property type="project" value="UniProtKB-ARBA"/>
</dbReference>
<dbReference type="InterPro" id="IPR017871">
    <property type="entry name" value="ABC_transporter-like_CS"/>
</dbReference>
<gene>
    <name evidence="6" type="ordered locus">HCH_01263</name>
</gene>
<dbReference type="PANTHER" id="PTHR42798:SF2">
    <property type="entry name" value="ABC TRANSPORTER ATP-BINDING PROTEIN MG467-RELATED"/>
    <property type="match status" value="1"/>
</dbReference>
<evidence type="ECO:0000256" key="2">
    <source>
        <dbReference type="ARBA" id="ARBA00022741"/>
    </source>
</evidence>
<dbReference type="SUPFAM" id="SSF52540">
    <property type="entry name" value="P-loop containing nucleoside triphosphate hydrolases"/>
    <property type="match status" value="1"/>
</dbReference>
<dbReference type="EMBL" id="CP000155">
    <property type="protein sequence ID" value="ABC28132.1"/>
    <property type="molecule type" value="Genomic_DNA"/>
</dbReference>
<evidence type="ECO:0000313" key="6">
    <source>
        <dbReference type="EMBL" id="ABC28132.1"/>
    </source>
</evidence>
<dbReference type="OrthoDB" id="9802264at2"/>
<dbReference type="Pfam" id="PF00005">
    <property type="entry name" value="ABC_tran"/>
    <property type="match status" value="1"/>
</dbReference>
<dbReference type="SMART" id="SM00382">
    <property type="entry name" value="AAA"/>
    <property type="match status" value="1"/>
</dbReference>
<feature type="domain" description="ABC transporter" evidence="5">
    <location>
        <begin position="21"/>
        <end position="248"/>
    </location>
</feature>
<dbReference type="PROSITE" id="PS50893">
    <property type="entry name" value="ABC_TRANSPORTER_2"/>
    <property type="match status" value="1"/>
</dbReference>
<dbReference type="InterPro" id="IPR003593">
    <property type="entry name" value="AAA+_ATPase"/>
</dbReference>
<evidence type="ECO:0000256" key="1">
    <source>
        <dbReference type="ARBA" id="ARBA00022448"/>
    </source>
</evidence>
<keyword evidence="2" id="KW-0547">Nucleotide-binding</keyword>
<dbReference type="GO" id="GO:0016887">
    <property type="term" value="F:ATP hydrolysis activity"/>
    <property type="evidence" value="ECO:0007669"/>
    <property type="project" value="InterPro"/>
</dbReference>
<sequence>MSAAKHPSTPPLQSKPAAPVVALHEVNRHFQLGEQTVKALDAVSLQLLAGEYVSVMGPSGSGKSTLLNILGLLDRPDAGAYLLNGDPTQDLSEEKRARLRQQNIGFVFQSYHLIPRMSARENIELPLVLAGAAPKERARMVSDMLERLGLTDRASHLPNQLSGGQRQRVAIGRAIIMKPKLLLADEPTGNLDTQSGADVVTLLEELNAQGITLVVVTHDVELGKRARRQLRMVDGRIQSDVRQRNVSD</sequence>
<keyword evidence="1" id="KW-0813">Transport</keyword>
<dbReference type="RefSeq" id="WP_011395205.1">
    <property type="nucleotide sequence ID" value="NC_007645.1"/>
</dbReference>
<dbReference type="AlphaFoldDB" id="Q2SMJ2"/>
<dbReference type="eggNOG" id="COG1136">
    <property type="taxonomic scope" value="Bacteria"/>
</dbReference>
<reference evidence="6 7" key="1">
    <citation type="journal article" date="2005" name="Nucleic Acids Res.">
        <title>Genomic blueprint of Hahella chejuensis, a marine microbe producing an algicidal agent.</title>
        <authorList>
            <person name="Jeong H."/>
            <person name="Yim J.H."/>
            <person name="Lee C."/>
            <person name="Choi S.-H."/>
            <person name="Park Y.K."/>
            <person name="Yoon S.H."/>
            <person name="Hur C.-G."/>
            <person name="Kang H.-Y."/>
            <person name="Kim D."/>
            <person name="Lee H.H."/>
            <person name="Park K.H."/>
            <person name="Park S.-H."/>
            <person name="Park H.-S."/>
            <person name="Lee H.K."/>
            <person name="Oh T.K."/>
            <person name="Kim J.F."/>
        </authorList>
    </citation>
    <scope>NUCLEOTIDE SEQUENCE [LARGE SCALE GENOMIC DNA]</scope>
    <source>
        <strain evidence="6 7">KCTC 2396</strain>
    </source>
</reference>
<dbReference type="PANTHER" id="PTHR42798">
    <property type="entry name" value="LIPOPROTEIN-RELEASING SYSTEM ATP-BINDING PROTEIN LOLD"/>
    <property type="match status" value="1"/>
</dbReference>
<comment type="similarity">
    <text evidence="4">Belongs to the ABC transporter superfamily. Macrolide exporter (TC 3.A.1.122) family.</text>
</comment>
<name>Q2SMJ2_HAHCH</name>
<keyword evidence="7" id="KW-1185">Reference proteome</keyword>